<sequence length="73" mass="8187">MSTRGALAALRHCSNPPYPPGPVHRSRPHKLSCNTKTWFSPWDRGGSLWVIEIPKVMKNAGHINSILDISRLE</sequence>
<reference evidence="1 2" key="1">
    <citation type="submission" date="2014-04" db="EMBL/GenBank/DDBJ databases">
        <authorList>
            <consortium name="DOE Joint Genome Institute"/>
            <person name="Kuo A."/>
            <person name="Gay G."/>
            <person name="Dore J."/>
            <person name="Kohler A."/>
            <person name="Nagy L.G."/>
            <person name="Floudas D."/>
            <person name="Copeland A."/>
            <person name="Barry K.W."/>
            <person name="Cichocki N."/>
            <person name="Veneault-Fourrey C."/>
            <person name="LaButti K."/>
            <person name="Lindquist E.A."/>
            <person name="Lipzen A."/>
            <person name="Lundell T."/>
            <person name="Morin E."/>
            <person name="Murat C."/>
            <person name="Sun H."/>
            <person name="Tunlid A."/>
            <person name="Henrissat B."/>
            <person name="Grigoriev I.V."/>
            <person name="Hibbett D.S."/>
            <person name="Martin F."/>
            <person name="Nordberg H.P."/>
            <person name="Cantor M.N."/>
            <person name="Hua S.X."/>
        </authorList>
    </citation>
    <scope>NUCLEOTIDE SEQUENCE [LARGE SCALE GENOMIC DNA]</scope>
    <source>
        <strain evidence="2">h7</strain>
    </source>
</reference>
<gene>
    <name evidence="1" type="ORF">M413DRAFT_447611</name>
</gene>
<name>A0A0C3C2Z4_HEBCY</name>
<organism evidence="1 2">
    <name type="scientific">Hebeloma cylindrosporum</name>
    <dbReference type="NCBI Taxonomy" id="76867"/>
    <lineage>
        <taxon>Eukaryota</taxon>
        <taxon>Fungi</taxon>
        <taxon>Dikarya</taxon>
        <taxon>Basidiomycota</taxon>
        <taxon>Agaricomycotina</taxon>
        <taxon>Agaricomycetes</taxon>
        <taxon>Agaricomycetidae</taxon>
        <taxon>Agaricales</taxon>
        <taxon>Agaricineae</taxon>
        <taxon>Hymenogastraceae</taxon>
        <taxon>Hebeloma</taxon>
    </lineage>
</organism>
<dbReference type="HOGENOM" id="CLU_2705070_0_0_1"/>
<proteinExistence type="predicted"/>
<dbReference type="Proteomes" id="UP000053424">
    <property type="component" value="Unassembled WGS sequence"/>
</dbReference>
<dbReference type="AlphaFoldDB" id="A0A0C3C2Z4"/>
<evidence type="ECO:0000313" key="2">
    <source>
        <dbReference type="Proteomes" id="UP000053424"/>
    </source>
</evidence>
<keyword evidence="2" id="KW-1185">Reference proteome</keyword>
<protein>
    <submittedName>
        <fullName evidence="1">Uncharacterized protein</fullName>
    </submittedName>
</protein>
<evidence type="ECO:0000313" key="1">
    <source>
        <dbReference type="EMBL" id="KIM38619.1"/>
    </source>
</evidence>
<dbReference type="EMBL" id="KN831789">
    <property type="protein sequence ID" value="KIM38619.1"/>
    <property type="molecule type" value="Genomic_DNA"/>
</dbReference>
<accession>A0A0C3C2Z4</accession>
<reference evidence="2" key="2">
    <citation type="submission" date="2015-01" db="EMBL/GenBank/DDBJ databases">
        <title>Evolutionary Origins and Diversification of the Mycorrhizal Mutualists.</title>
        <authorList>
            <consortium name="DOE Joint Genome Institute"/>
            <consortium name="Mycorrhizal Genomics Consortium"/>
            <person name="Kohler A."/>
            <person name="Kuo A."/>
            <person name="Nagy L.G."/>
            <person name="Floudas D."/>
            <person name="Copeland A."/>
            <person name="Barry K.W."/>
            <person name="Cichocki N."/>
            <person name="Veneault-Fourrey C."/>
            <person name="LaButti K."/>
            <person name="Lindquist E.A."/>
            <person name="Lipzen A."/>
            <person name="Lundell T."/>
            <person name="Morin E."/>
            <person name="Murat C."/>
            <person name="Riley R."/>
            <person name="Ohm R."/>
            <person name="Sun H."/>
            <person name="Tunlid A."/>
            <person name="Henrissat B."/>
            <person name="Grigoriev I.V."/>
            <person name="Hibbett D.S."/>
            <person name="Martin F."/>
        </authorList>
    </citation>
    <scope>NUCLEOTIDE SEQUENCE [LARGE SCALE GENOMIC DNA]</scope>
    <source>
        <strain evidence="2">h7</strain>
    </source>
</reference>